<evidence type="ECO:0000313" key="5">
    <source>
        <dbReference type="EMBL" id="KRO81039.1"/>
    </source>
</evidence>
<evidence type="ECO:0000256" key="2">
    <source>
        <dbReference type="ARBA" id="ARBA00023002"/>
    </source>
</evidence>
<dbReference type="AlphaFoldDB" id="A0A0R2T0U7"/>
<evidence type="ECO:0000256" key="3">
    <source>
        <dbReference type="ARBA" id="ARBA00071493"/>
    </source>
</evidence>
<proteinExistence type="inferred from homology"/>
<comment type="similarity">
    <text evidence="1">Belongs to the short-chain dehydrogenases/reductases (SDR) family.</text>
</comment>
<dbReference type="NCBIfam" id="NF004845">
    <property type="entry name" value="PRK06196.1"/>
    <property type="match status" value="1"/>
</dbReference>
<dbReference type="SUPFAM" id="SSF51735">
    <property type="entry name" value="NAD(P)-binding Rossmann-fold domains"/>
    <property type="match status" value="1"/>
</dbReference>
<keyword evidence="2" id="KW-0560">Oxidoreductase</keyword>
<dbReference type="FunFam" id="3.40.50.720:FF:000594">
    <property type="entry name" value="Short-chain oxidoreductase"/>
    <property type="match status" value="1"/>
</dbReference>
<protein>
    <recommendedName>
        <fullName evidence="3">Probable oxidoreductase</fullName>
    </recommendedName>
</protein>
<feature type="region of interest" description="Disordered" evidence="4">
    <location>
        <begin position="1"/>
        <end position="22"/>
    </location>
</feature>
<accession>A0A0R2T0U7</accession>
<name>A0A0R2T0U7_9GAMM</name>
<dbReference type="EMBL" id="LICD01000087">
    <property type="protein sequence ID" value="KRO81039.1"/>
    <property type="molecule type" value="Genomic_DNA"/>
</dbReference>
<gene>
    <name evidence="5" type="ORF">ABR85_06810</name>
</gene>
<organism evidence="5 6">
    <name type="scientific">OM182 bacterium BACL3 MAG-120619-bin3</name>
    <dbReference type="NCBI Taxonomy" id="1655593"/>
    <lineage>
        <taxon>Bacteria</taxon>
        <taxon>Pseudomonadati</taxon>
        <taxon>Pseudomonadota</taxon>
        <taxon>Gammaproteobacteria</taxon>
        <taxon>OMG group</taxon>
        <taxon>OM182 clade</taxon>
    </lineage>
</organism>
<dbReference type="InterPro" id="IPR036291">
    <property type="entry name" value="NAD(P)-bd_dom_sf"/>
</dbReference>
<dbReference type="PANTHER" id="PTHR24320">
    <property type="entry name" value="RETINOL DEHYDROGENASE"/>
    <property type="match status" value="1"/>
</dbReference>
<evidence type="ECO:0000313" key="6">
    <source>
        <dbReference type="Proteomes" id="UP000051242"/>
    </source>
</evidence>
<dbReference type="Pfam" id="PF00106">
    <property type="entry name" value="adh_short"/>
    <property type="match status" value="1"/>
</dbReference>
<comment type="caution">
    <text evidence="5">The sequence shown here is derived from an EMBL/GenBank/DDBJ whole genome shotgun (WGS) entry which is preliminary data.</text>
</comment>
<sequence length="322" mass="34639">MTRRVQAKLGSGLDPKSEPSDILAGKDLSGKVAVVTGGYSGIGLETTRALARAGAKVYVPVRNFDKAAETLGTIEIGEVIPLPMDLGDFASVRRFVDEMLESEEQIDLLINNAGIMACPQAKIEGGWESQFGINHLGHFILTKGLLPALLAADAPRVVCLSSIGHRRGGVNFDDINFEQTPYEKWTAYAQAKTANALFALGLDMKYADKGLRAFSVHPGGIMTPLQRHLDNQEMVALGWIDENGNLSELAASLFKSTTQGCTTTLWAATSEMLQGKGGLYCEDCDVADLADEASPRYFGVAQWAVDPELANQLWELSESATA</sequence>
<dbReference type="PANTHER" id="PTHR24320:SF272">
    <property type="entry name" value="NAD(P)-BINDING ROSSMANN-FOLD SUPERFAMILY PROTEIN"/>
    <property type="match status" value="1"/>
</dbReference>
<evidence type="ECO:0000256" key="4">
    <source>
        <dbReference type="SAM" id="MobiDB-lite"/>
    </source>
</evidence>
<dbReference type="PRINTS" id="PR00081">
    <property type="entry name" value="GDHRDH"/>
</dbReference>
<dbReference type="InterPro" id="IPR002347">
    <property type="entry name" value="SDR_fam"/>
</dbReference>
<evidence type="ECO:0000256" key="1">
    <source>
        <dbReference type="ARBA" id="ARBA00006484"/>
    </source>
</evidence>
<dbReference type="Proteomes" id="UP000051242">
    <property type="component" value="Unassembled WGS sequence"/>
</dbReference>
<dbReference type="Gene3D" id="3.40.50.720">
    <property type="entry name" value="NAD(P)-binding Rossmann-like Domain"/>
    <property type="match status" value="1"/>
</dbReference>
<reference evidence="5 6" key="1">
    <citation type="submission" date="2015-10" db="EMBL/GenBank/DDBJ databases">
        <title>Metagenome-Assembled Genomes uncover a global brackish microbiome.</title>
        <authorList>
            <person name="Hugerth L.W."/>
            <person name="Larsson J."/>
            <person name="Alneberg J."/>
            <person name="Lindh M.V."/>
            <person name="Legrand C."/>
            <person name="Pinhassi J."/>
            <person name="Andersson A.F."/>
        </authorList>
    </citation>
    <scope>NUCLEOTIDE SEQUENCE [LARGE SCALE GENOMIC DNA]</scope>
    <source>
        <strain evidence="5">BACL22 MAG-120619-bin3</strain>
    </source>
</reference>
<dbReference type="GO" id="GO:0016491">
    <property type="term" value="F:oxidoreductase activity"/>
    <property type="evidence" value="ECO:0007669"/>
    <property type="project" value="UniProtKB-KW"/>
</dbReference>